<name>A0A0N5B4J1_STREA</name>
<evidence type="ECO:0000256" key="2">
    <source>
        <dbReference type="SAM" id="Phobius"/>
    </source>
</evidence>
<dbReference type="STRING" id="174720.A0A0N5B4J1"/>
<dbReference type="InterPro" id="IPR009057">
    <property type="entry name" value="Homeodomain-like_sf"/>
</dbReference>
<evidence type="ECO:0000256" key="1">
    <source>
        <dbReference type="ARBA" id="ARBA00004123"/>
    </source>
</evidence>
<dbReference type="Pfam" id="PF13358">
    <property type="entry name" value="DDE_3"/>
    <property type="match status" value="1"/>
</dbReference>
<feature type="domain" description="Tc1-like transposase DDE" evidence="3">
    <location>
        <begin position="143"/>
        <end position="278"/>
    </location>
</feature>
<feature type="transmembrane region" description="Helical" evidence="2">
    <location>
        <begin position="274"/>
        <end position="291"/>
    </location>
</feature>
<accession>A0A0N5B4J1</accession>
<evidence type="ECO:0000313" key="4">
    <source>
        <dbReference type="Proteomes" id="UP000046392"/>
    </source>
</evidence>
<comment type="subcellular location">
    <subcellularLocation>
        <location evidence="1">Nucleus</location>
    </subcellularLocation>
</comment>
<sequence length="295" mass="34519">MLSAEVRQKILDYSRENRSCRWIAKKLKIAHTTVSRVLKSGGTKNKRTRSNAGRPRKLNRADGLKIKRVTMDRIQKNSLVNSRIIKNELNLDVFLRTIQRKMKTMDFTYDKIERKIPLSKSTKNERIKFCKKMLTEDISTNFIIFSDEKKFSVDGPDNLCSYQKNDVATLNLPKRQGKGGSIIVLGCMVYPDKFYLTKTSSRMNSDEYIKLLETEIFPFLKNNIKASERGKYWWQQDNASVHTSRKTRDFLMSQPFKSLQWPARSPDLNIIENLWSICIICLYVLNIVFFSDNYL</sequence>
<dbReference type="Proteomes" id="UP000046392">
    <property type="component" value="Unplaced"/>
</dbReference>
<dbReference type="PANTHER" id="PTHR47326">
    <property type="entry name" value="TRANSPOSABLE ELEMENT TC3 TRANSPOSASE-LIKE PROTEIN"/>
    <property type="match status" value="1"/>
</dbReference>
<reference evidence="5" key="1">
    <citation type="submission" date="2017-02" db="UniProtKB">
        <authorList>
            <consortium name="WormBaseParasite"/>
        </authorList>
    </citation>
    <scope>IDENTIFICATION</scope>
</reference>
<dbReference type="GO" id="GO:0003676">
    <property type="term" value="F:nucleic acid binding"/>
    <property type="evidence" value="ECO:0007669"/>
    <property type="project" value="InterPro"/>
</dbReference>
<keyword evidence="2" id="KW-0472">Membrane</keyword>
<organism evidence="4 5">
    <name type="scientific">Strongyloides papillosus</name>
    <name type="common">Intestinal threadworm</name>
    <dbReference type="NCBI Taxonomy" id="174720"/>
    <lineage>
        <taxon>Eukaryota</taxon>
        <taxon>Metazoa</taxon>
        <taxon>Ecdysozoa</taxon>
        <taxon>Nematoda</taxon>
        <taxon>Chromadorea</taxon>
        <taxon>Rhabditida</taxon>
        <taxon>Tylenchina</taxon>
        <taxon>Panagrolaimomorpha</taxon>
        <taxon>Strongyloidoidea</taxon>
        <taxon>Strongyloididae</taxon>
        <taxon>Strongyloides</taxon>
    </lineage>
</organism>
<dbReference type="WBParaSite" id="SPAL_0000099200.1">
    <property type="protein sequence ID" value="SPAL_0000099200.1"/>
    <property type="gene ID" value="SPAL_0000099200"/>
</dbReference>
<keyword evidence="2" id="KW-1133">Transmembrane helix</keyword>
<dbReference type="Gene3D" id="3.30.420.10">
    <property type="entry name" value="Ribonuclease H-like superfamily/Ribonuclease H"/>
    <property type="match status" value="1"/>
</dbReference>
<dbReference type="InterPro" id="IPR038717">
    <property type="entry name" value="Tc1-like_DDE_dom"/>
</dbReference>
<keyword evidence="4" id="KW-1185">Reference proteome</keyword>
<dbReference type="AlphaFoldDB" id="A0A0N5B4J1"/>
<dbReference type="GO" id="GO:0005634">
    <property type="term" value="C:nucleus"/>
    <property type="evidence" value="ECO:0007669"/>
    <property type="project" value="UniProtKB-SubCell"/>
</dbReference>
<dbReference type="InterPro" id="IPR036388">
    <property type="entry name" value="WH-like_DNA-bd_sf"/>
</dbReference>
<dbReference type="SUPFAM" id="SSF46689">
    <property type="entry name" value="Homeodomain-like"/>
    <property type="match status" value="1"/>
</dbReference>
<dbReference type="PANTHER" id="PTHR47326:SF1">
    <property type="entry name" value="HTH PSQ-TYPE DOMAIN-CONTAINING PROTEIN"/>
    <property type="match status" value="1"/>
</dbReference>
<evidence type="ECO:0000259" key="3">
    <source>
        <dbReference type="Pfam" id="PF13358"/>
    </source>
</evidence>
<protein>
    <submittedName>
        <fullName evidence="5">DDE_3 domain-containing protein</fullName>
    </submittedName>
</protein>
<keyword evidence="2" id="KW-0812">Transmembrane</keyword>
<dbReference type="Gene3D" id="1.10.10.10">
    <property type="entry name" value="Winged helix-like DNA-binding domain superfamily/Winged helix DNA-binding domain"/>
    <property type="match status" value="1"/>
</dbReference>
<proteinExistence type="predicted"/>
<evidence type="ECO:0000313" key="5">
    <source>
        <dbReference type="WBParaSite" id="SPAL_0000099200.1"/>
    </source>
</evidence>
<dbReference type="InterPro" id="IPR036397">
    <property type="entry name" value="RNaseH_sf"/>
</dbReference>